<dbReference type="Proteomes" id="UP001063350">
    <property type="component" value="Chromosome"/>
</dbReference>
<reference evidence="2" key="1">
    <citation type="submission" date="2020-12" db="EMBL/GenBank/DDBJ databases">
        <title>Desulfobium dissulfuricans gen. nov., sp. nov., a novel mesophilic, sulfate-reducing bacterium isolated from a deep-sea hydrothermal vent.</title>
        <authorList>
            <person name="Hashimoto Y."/>
            <person name="Tame A."/>
            <person name="Sawayama S."/>
            <person name="Miyazaki J."/>
            <person name="Takai K."/>
            <person name="Nakagawa S."/>
        </authorList>
    </citation>
    <scope>NUCLEOTIDE SEQUENCE</scope>
    <source>
        <strain evidence="2">GF1</strain>
    </source>
</reference>
<proteinExistence type="predicted"/>
<dbReference type="EMBL" id="AP024233">
    <property type="protein sequence ID" value="BCO09392.1"/>
    <property type="molecule type" value="Genomic_DNA"/>
</dbReference>
<organism evidence="2 3">
    <name type="scientific">Desulfolithobacter dissulfuricans</name>
    <dbReference type="NCBI Taxonomy" id="2795293"/>
    <lineage>
        <taxon>Bacteria</taxon>
        <taxon>Pseudomonadati</taxon>
        <taxon>Thermodesulfobacteriota</taxon>
        <taxon>Desulfobulbia</taxon>
        <taxon>Desulfobulbales</taxon>
        <taxon>Desulfobulbaceae</taxon>
        <taxon>Desulfolithobacter</taxon>
    </lineage>
</organism>
<evidence type="ECO:0000313" key="3">
    <source>
        <dbReference type="Proteomes" id="UP001063350"/>
    </source>
</evidence>
<feature type="transmembrane region" description="Helical" evidence="1">
    <location>
        <begin position="125"/>
        <end position="143"/>
    </location>
</feature>
<name>A0A915U2M7_9BACT</name>
<sequence length="183" mass="20616">MRDRKEEYSDWEKEFLEFVDSDPVTPPAILTEKLRATIGDDLRPALWKIFAKLGGIQAVCATLTLFFCPQFEVGFTKHDHLADLVQHSEGVGFMLVCGMIFLSGGAVIAPFFLRKVEMKAIERSVLVYFPTAALFAVMLFYLLGADIKWTRALPWFAGGTLGSVIGFELVTYLRFRNQHSLLS</sequence>
<feature type="transmembrane region" description="Helical" evidence="1">
    <location>
        <begin position="91"/>
        <end position="113"/>
    </location>
</feature>
<keyword evidence="1" id="KW-0472">Membrane</keyword>
<keyword evidence="1" id="KW-1133">Transmembrane helix</keyword>
<feature type="transmembrane region" description="Helical" evidence="1">
    <location>
        <begin position="49"/>
        <end position="71"/>
    </location>
</feature>
<dbReference type="AlphaFoldDB" id="A0A915U2M7"/>
<dbReference type="RefSeq" id="WP_267926143.1">
    <property type="nucleotide sequence ID" value="NZ_AP024233.1"/>
</dbReference>
<evidence type="ECO:0000256" key="1">
    <source>
        <dbReference type="SAM" id="Phobius"/>
    </source>
</evidence>
<keyword evidence="3" id="KW-1185">Reference proteome</keyword>
<feature type="transmembrane region" description="Helical" evidence="1">
    <location>
        <begin position="155"/>
        <end position="175"/>
    </location>
</feature>
<gene>
    <name evidence="2" type="ORF">GF1_17680</name>
</gene>
<accession>A0A915U2M7</accession>
<keyword evidence="1" id="KW-0812">Transmembrane</keyword>
<dbReference type="KEGG" id="ddu:GF1_17680"/>
<protein>
    <submittedName>
        <fullName evidence="2">Uncharacterized protein</fullName>
    </submittedName>
</protein>
<evidence type="ECO:0000313" key="2">
    <source>
        <dbReference type="EMBL" id="BCO09392.1"/>
    </source>
</evidence>